<reference evidence="1" key="1">
    <citation type="journal article" date="2016" name="Nat. Commun.">
        <title>The channel catfish genome sequence provides insights into the evolution of scale formation in teleosts.</title>
        <authorList>
            <person name="Liu Z."/>
            <person name="Liu S."/>
            <person name="Yao J."/>
            <person name="Bao L."/>
            <person name="Zhang J."/>
            <person name="Li Y."/>
            <person name="Jiang C."/>
            <person name="Sun L."/>
            <person name="Wang R."/>
            <person name="Zhang Y."/>
            <person name="Zhou T."/>
            <person name="Zeng Q."/>
            <person name="Fu Q."/>
            <person name="Gao S."/>
            <person name="Li N."/>
            <person name="Koren S."/>
            <person name="Jiang Y."/>
            <person name="Zimin A."/>
            <person name="Xu P."/>
            <person name="Phillippy A.M."/>
            <person name="Geng X."/>
            <person name="Song L."/>
            <person name="Sun F."/>
            <person name="Li C."/>
            <person name="Wang X."/>
            <person name="Chen A."/>
            <person name="Jin Y."/>
            <person name="Yuan Z."/>
            <person name="Yang Y."/>
            <person name="Tan S."/>
            <person name="Peatman E."/>
            <person name="Lu J."/>
            <person name="Qin Z."/>
            <person name="Dunham R."/>
            <person name="Li Z."/>
            <person name="Sonstegard T."/>
            <person name="Feng J."/>
            <person name="Danzmann R.G."/>
            <person name="Schroeder S."/>
            <person name="Scheffler B."/>
            <person name="Duke M.V."/>
            <person name="Ballard L."/>
            <person name="Kucuktas H."/>
            <person name="Kaltenboeck L."/>
            <person name="Liu H."/>
            <person name="Armbruster J."/>
            <person name="Xie Y."/>
            <person name="Kirby M.L."/>
            <person name="Tian Y."/>
            <person name="Flanagan M.E."/>
            <person name="Mu W."/>
            <person name="Waldbieser G.C."/>
        </authorList>
    </citation>
    <scope>NUCLEOTIDE SEQUENCE [LARGE SCALE GENOMIC DNA]</scope>
    <source>
        <strain evidence="1">SDA103</strain>
    </source>
</reference>
<dbReference type="Gene3D" id="2.60.220.30">
    <property type="match status" value="1"/>
</dbReference>
<dbReference type="RefSeq" id="XP_053537795.1">
    <property type="nucleotide sequence ID" value="XM_053681820.1"/>
</dbReference>
<evidence type="ECO:0000313" key="1">
    <source>
        <dbReference type="Proteomes" id="UP000221080"/>
    </source>
</evidence>
<dbReference type="PANTHER" id="PTHR28336:SF4">
    <property type="entry name" value="DEATH DOMAIN-CONTAINING PROTEIN 1"/>
    <property type="match status" value="1"/>
</dbReference>
<dbReference type="AlphaFoldDB" id="A0A9F7RBX7"/>
<gene>
    <name evidence="2" type="primary">dthd1</name>
</gene>
<dbReference type="Gene3D" id="1.10.533.10">
    <property type="entry name" value="Death Domain, Fas"/>
    <property type="match status" value="1"/>
</dbReference>
<proteinExistence type="predicted"/>
<dbReference type="SUPFAM" id="SSF47986">
    <property type="entry name" value="DEATH domain"/>
    <property type="match status" value="1"/>
</dbReference>
<evidence type="ECO:0000313" key="2">
    <source>
        <dbReference type="RefSeq" id="XP_053537795.1"/>
    </source>
</evidence>
<dbReference type="KEGG" id="ipu:108267193"/>
<sequence>MLGANLHFGSCPEDKIMTLLQATIQRLQELLHSERNSSTEAPGSEFIQASGHPLGQGHSARAVKKVLHLFKAWSELHTHRVGSLREALSTTVRTFMERDRHANHGHMLPKTETQAKQLGASKEGNFHKHVYINDLFQSVLGDVHSIENTLVLITSKFDRAITIISGAKLQSTEAETTMDDFMIQDLMIHSKDRLFLPQISSKEQCGAQNTNTDPEYTSYVSPLSDIQKCALQSNPNTQAETCRAFERKTRPYELLNKSPIDLVTQEEDRILCEVLKSPRNDGHGCLGEDVGEVKKEPVQEDERDKNSEMVGTVVMEEHTSWTDKCITVGLTDSARSSSKVLCYITAPLEVTKVITCKAVDSLSSLMVSGSEELVSSVLRLENFSNMKCPFPLSVAVPFRACYHLNYREVVVKVVDQEQRISYVTPAATEGIYGGCRGTFAVVRVYTLGVFVVLSRLQRETFTIPKRGLCLKMSVDSRICLDYPPGSFITPVVAQAMVQPVDALLLSSLKCRNDSCYFILTTSPLLYLNHPLTVSPLRPLTLTLPCPPKPKKVKTGEEKTCTYSDSTALMPDNISYHRVRHKESFINMICFIVMTAIFFYKPYSSVLCVLYLQIRVLSASVKSSKKLTKEQLVVLGWKDNHWNVLDKATVRNLQNDLVSFEVLENYERLIVLRLLSSVRPSCLLFFAEELQESVRTCTVSIAIHKRQNDPSSVVLAVLPSRDLSWGLAELHAQAYCGSPEQSVEILMREGEQLLLKFSGNITCTGDQCTETHTLTFHNQRRNWLCLQLKELDPFGNYSSPHYKGMALLFQIPKDQLVWREDKAVVSEDYCLGQPVCKLSLTLPKTVKSLSRPISAKLLRHDQAEPLCDELLAWLCNKLSEEDASLLVTCLRLRRSSVQLAKLRAPNSLALQIFHILTTWRESLPSLTPKCPLLAQCLTHIGRPELAAELLKKDPDVNRSERRGAETQRLVTVHGPPLCEIKRKT</sequence>
<dbReference type="PANTHER" id="PTHR28336">
    <property type="entry name" value="BA1-643"/>
    <property type="match status" value="1"/>
</dbReference>
<dbReference type="InterPro" id="IPR011029">
    <property type="entry name" value="DEATH-like_dom_sf"/>
</dbReference>
<name>A0A9F7RBX7_ICTPU</name>
<keyword evidence="1" id="KW-1185">Reference proteome</keyword>
<reference evidence="2" key="2">
    <citation type="submission" date="2025-08" db="UniProtKB">
        <authorList>
            <consortium name="RefSeq"/>
        </authorList>
    </citation>
    <scope>IDENTIFICATION</scope>
    <source>
        <tissue evidence="2">Blood</tissue>
    </source>
</reference>
<dbReference type="Proteomes" id="UP000221080">
    <property type="component" value="Chromosome 7"/>
</dbReference>
<accession>A0A9F7RBX7</accession>
<dbReference type="CTD" id="401124"/>
<dbReference type="OrthoDB" id="6118651at2759"/>
<dbReference type="GeneID" id="108267193"/>
<organism evidence="1 2">
    <name type="scientific">Ictalurus punctatus</name>
    <name type="common">Channel catfish</name>
    <name type="synonym">Silurus punctatus</name>
    <dbReference type="NCBI Taxonomy" id="7998"/>
    <lineage>
        <taxon>Eukaryota</taxon>
        <taxon>Metazoa</taxon>
        <taxon>Chordata</taxon>
        <taxon>Craniata</taxon>
        <taxon>Vertebrata</taxon>
        <taxon>Euteleostomi</taxon>
        <taxon>Actinopterygii</taxon>
        <taxon>Neopterygii</taxon>
        <taxon>Teleostei</taxon>
        <taxon>Ostariophysi</taxon>
        <taxon>Siluriformes</taxon>
        <taxon>Ictaluridae</taxon>
        <taxon>Ictalurus</taxon>
    </lineage>
</organism>
<protein>
    <submittedName>
        <fullName evidence="2">Death domain-containing protein 1</fullName>
    </submittedName>
</protein>